<keyword evidence="7" id="KW-1133">Transmembrane helix</keyword>
<organism evidence="9 10">
    <name type="scientific">Paenibacillus antri</name>
    <dbReference type="NCBI Taxonomy" id="2582848"/>
    <lineage>
        <taxon>Bacteria</taxon>
        <taxon>Bacillati</taxon>
        <taxon>Bacillota</taxon>
        <taxon>Bacilli</taxon>
        <taxon>Bacillales</taxon>
        <taxon>Paenibacillaceae</taxon>
        <taxon>Paenibacillus</taxon>
    </lineage>
</organism>
<name>A0A5R9G9W1_9BACL</name>
<dbReference type="Gene3D" id="6.10.340.10">
    <property type="match status" value="1"/>
</dbReference>
<dbReference type="InterPro" id="IPR036890">
    <property type="entry name" value="HATPase_C_sf"/>
</dbReference>
<keyword evidence="4" id="KW-0808">Transferase</keyword>
<protein>
    <submittedName>
        <fullName evidence="9">HAMP domain-containing protein</fullName>
    </submittedName>
</protein>
<keyword evidence="5" id="KW-0418">Kinase</keyword>
<evidence type="ECO:0000256" key="1">
    <source>
        <dbReference type="ARBA" id="ARBA00004651"/>
    </source>
</evidence>
<evidence type="ECO:0000256" key="5">
    <source>
        <dbReference type="ARBA" id="ARBA00022777"/>
    </source>
</evidence>
<dbReference type="Pfam" id="PF02518">
    <property type="entry name" value="HATPase_c"/>
    <property type="match status" value="1"/>
</dbReference>
<evidence type="ECO:0000256" key="3">
    <source>
        <dbReference type="ARBA" id="ARBA00022553"/>
    </source>
</evidence>
<dbReference type="Pfam" id="PF06580">
    <property type="entry name" value="His_kinase"/>
    <property type="match status" value="1"/>
</dbReference>
<evidence type="ECO:0000259" key="8">
    <source>
        <dbReference type="PROSITE" id="PS50885"/>
    </source>
</evidence>
<keyword evidence="7" id="KW-0812">Transmembrane</keyword>
<dbReference type="SMART" id="SM00304">
    <property type="entry name" value="HAMP"/>
    <property type="match status" value="1"/>
</dbReference>
<reference evidence="9 10" key="1">
    <citation type="submission" date="2019-05" db="EMBL/GenBank/DDBJ databases">
        <authorList>
            <person name="Narsing Rao M.P."/>
            <person name="Li W.J."/>
        </authorList>
    </citation>
    <scope>NUCLEOTIDE SEQUENCE [LARGE SCALE GENOMIC DNA]</scope>
    <source>
        <strain evidence="9 10">SYSU_K30003</strain>
    </source>
</reference>
<accession>A0A5R9G9W1</accession>
<evidence type="ECO:0000256" key="4">
    <source>
        <dbReference type="ARBA" id="ARBA00022679"/>
    </source>
</evidence>
<evidence type="ECO:0000256" key="2">
    <source>
        <dbReference type="ARBA" id="ARBA00022475"/>
    </source>
</evidence>
<comment type="caution">
    <text evidence="9">The sequence shown here is derived from an EMBL/GenBank/DDBJ whole genome shotgun (WGS) entry which is preliminary data.</text>
</comment>
<dbReference type="InterPro" id="IPR050640">
    <property type="entry name" value="Bact_2-comp_sensor_kinase"/>
</dbReference>
<dbReference type="InterPro" id="IPR003594">
    <property type="entry name" value="HATPase_dom"/>
</dbReference>
<dbReference type="SUPFAM" id="SSF55874">
    <property type="entry name" value="ATPase domain of HSP90 chaperone/DNA topoisomerase II/histidine kinase"/>
    <property type="match status" value="1"/>
</dbReference>
<keyword evidence="2" id="KW-1003">Cell membrane</keyword>
<dbReference type="Gene3D" id="3.30.565.10">
    <property type="entry name" value="Histidine kinase-like ATPase, C-terminal domain"/>
    <property type="match status" value="1"/>
</dbReference>
<dbReference type="SUPFAM" id="SSF158472">
    <property type="entry name" value="HAMP domain-like"/>
    <property type="match status" value="1"/>
</dbReference>
<dbReference type="EMBL" id="VCIW01000003">
    <property type="protein sequence ID" value="TLS53232.1"/>
    <property type="molecule type" value="Genomic_DNA"/>
</dbReference>
<dbReference type="InterPro" id="IPR010559">
    <property type="entry name" value="Sig_transdc_His_kin_internal"/>
</dbReference>
<dbReference type="PROSITE" id="PS50885">
    <property type="entry name" value="HAMP"/>
    <property type="match status" value="1"/>
</dbReference>
<dbReference type="Proteomes" id="UP000309676">
    <property type="component" value="Unassembled WGS sequence"/>
</dbReference>
<sequence>MRATKPFGPSPQHSIFYKIVLTFLCLLLPLCGLNLFMNDSGAGIVRSEIVHSMDGKVELYVDLIESDFDRVIRLVQTYVNDDDLLMLSSAASVMSDVERTKAILSLKRKIDLVKASSRFVENASAFIPMLDRTVTSNDNSIATFDEARFEALSATTNRYDAPFLRYDDNLYISVPYPDPALSGGRPPQFLLTVEVSERELRETLKRFANNGEKAVLSSNRFDWAVRSDEGFGAAVPADSDQASGDSVRLDGERYLVVSQSSDRLDTTLTIFAPERRIFGPLTKYRTWLLLMSIFSVVVILFFALSLHRIIERPLRTLVRSLSQVEKGNLQVAVAYERKDEFGFLFTRFNAMVRQLNVLVHEVYEQKYLVRLAELRQLQSQINPHFLYNSFFILHRMATLRDNDNIARFTKYLGDYFRYITRDGASNVPLSEEVNNARTYTDIQAFRFGRRIAATFGDPPKEWEGFRVPRLILQPLIENAYAHGLENKTKDGRLLVEFRAAEETLLVVVEDNGEHLTEETLQQLRQRLTAPESAAESTGLLNVHRRLQIMFGRENGLTLSRGAEGGLRVELRIPRGREGEDAFVSSVDRR</sequence>
<proteinExistence type="predicted"/>
<evidence type="ECO:0000313" key="9">
    <source>
        <dbReference type="EMBL" id="TLS53232.1"/>
    </source>
</evidence>
<dbReference type="Pfam" id="PF00672">
    <property type="entry name" value="HAMP"/>
    <property type="match status" value="1"/>
</dbReference>
<dbReference type="PANTHER" id="PTHR34220">
    <property type="entry name" value="SENSOR HISTIDINE KINASE YPDA"/>
    <property type="match status" value="1"/>
</dbReference>
<keyword evidence="3" id="KW-0597">Phosphoprotein</keyword>
<evidence type="ECO:0000256" key="6">
    <source>
        <dbReference type="ARBA" id="ARBA00023136"/>
    </source>
</evidence>
<feature type="transmembrane region" description="Helical" evidence="7">
    <location>
        <begin position="286"/>
        <end position="306"/>
    </location>
</feature>
<dbReference type="OrthoDB" id="2062925at2"/>
<evidence type="ECO:0000256" key="7">
    <source>
        <dbReference type="SAM" id="Phobius"/>
    </source>
</evidence>
<comment type="subcellular location">
    <subcellularLocation>
        <location evidence="1">Cell membrane</location>
        <topology evidence="1">Multi-pass membrane protein</topology>
    </subcellularLocation>
</comment>
<feature type="transmembrane region" description="Helical" evidence="7">
    <location>
        <begin position="15"/>
        <end position="36"/>
    </location>
</feature>
<dbReference type="GO" id="GO:0005886">
    <property type="term" value="C:plasma membrane"/>
    <property type="evidence" value="ECO:0007669"/>
    <property type="project" value="UniProtKB-SubCell"/>
</dbReference>
<keyword evidence="10" id="KW-1185">Reference proteome</keyword>
<evidence type="ECO:0000313" key="10">
    <source>
        <dbReference type="Proteomes" id="UP000309676"/>
    </source>
</evidence>
<gene>
    <name evidence="9" type="ORF">FE782_07675</name>
</gene>
<dbReference type="CDD" id="cd06225">
    <property type="entry name" value="HAMP"/>
    <property type="match status" value="1"/>
</dbReference>
<keyword evidence="6 7" id="KW-0472">Membrane</keyword>
<feature type="domain" description="HAMP" evidence="8">
    <location>
        <begin position="308"/>
        <end position="360"/>
    </location>
</feature>
<dbReference type="RefSeq" id="WP_138193473.1">
    <property type="nucleotide sequence ID" value="NZ_VCIW01000003.1"/>
</dbReference>
<dbReference type="PANTHER" id="PTHR34220:SF7">
    <property type="entry name" value="SENSOR HISTIDINE KINASE YPDA"/>
    <property type="match status" value="1"/>
</dbReference>
<dbReference type="AlphaFoldDB" id="A0A5R9G9W1"/>
<dbReference type="InterPro" id="IPR003660">
    <property type="entry name" value="HAMP_dom"/>
</dbReference>
<dbReference type="GO" id="GO:0000155">
    <property type="term" value="F:phosphorelay sensor kinase activity"/>
    <property type="evidence" value="ECO:0007669"/>
    <property type="project" value="InterPro"/>
</dbReference>